<organism evidence="15 16">
    <name type="scientific">Datura stramonium</name>
    <name type="common">Jimsonweed</name>
    <name type="synonym">Common thornapple</name>
    <dbReference type="NCBI Taxonomy" id="4076"/>
    <lineage>
        <taxon>Eukaryota</taxon>
        <taxon>Viridiplantae</taxon>
        <taxon>Streptophyta</taxon>
        <taxon>Embryophyta</taxon>
        <taxon>Tracheophyta</taxon>
        <taxon>Spermatophyta</taxon>
        <taxon>Magnoliopsida</taxon>
        <taxon>eudicotyledons</taxon>
        <taxon>Gunneridae</taxon>
        <taxon>Pentapetalae</taxon>
        <taxon>asterids</taxon>
        <taxon>lamiids</taxon>
        <taxon>Solanales</taxon>
        <taxon>Solanaceae</taxon>
        <taxon>Solanoideae</taxon>
        <taxon>Datureae</taxon>
        <taxon>Datura</taxon>
    </lineage>
</organism>
<dbReference type="PANTHER" id="PTHR45974">
    <property type="entry name" value="RECEPTOR-LIKE PROTEIN 55"/>
    <property type="match status" value="1"/>
</dbReference>
<keyword evidence="11" id="KW-0472">Membrane</keyword>
<keyword evidence="4" id="KW-0433">Leucine-rich repeat</keyword>
<name>A0ABS8URV0_DATST</name>
<evidence type="ECO:0000313" key="15">
    <source>
        <dbReference type="EMBL" id="MCD9560927.1"/>
    </source>
</evidence>
<feature type="domain" description="Leucine-rich repeat-containing N-terminal plant-type" evidence="14">
    <location>
        <begin position="31"/>
        <end position="66"/>
    </location>
</feature>
<evidence type="ECO:0000256" key="9">
    <source>
        <dbReference type="ARBA" id="ARBA00022777"/>
    </source>
</evidence>
<evidence type="ECO:0000256" key="4">
    <source>
        <dbReference type="ARBA" id="ARBA00022614"/>
    </source>
</evidence>
<comment type="subcellular location">
    <subcellularLocation>
        <location evidence="1">Membrane</location>
    </subcellularLocation>
</comment>
<dbReference type="InterPro" id="IPR013210">
    <property type="entry name" value="LRR_N_plant-typ"/>
</dbReference>
<keyword evidence="16" id="KW-1185">Reference proteome</keyword>
<evidence type="ECO:0000256" key="5">
    <source>
        <dbReference type="ARBA" id="ARBA00022679"/>
    </source>
</evidence>
<feature type="chain" id="PRO_5047134784" description="non-specific serine/threonine protein kinase" evidence="13">
    <location>
        <begin position="25"/>
        <end position="559"/>
    </location>
</feature>
<protein>
    <recommendedName>
        <fullName evidence="2">non-specific serine/threonine protein kinase</fullName>
        <ecNumber evidence="2">2.7.11.1</ecNumber>
    </recommendedName>
</protein>
<dbReference type="InterPro" id="IPR032675">
    <property type="entry name" value="LRR_dom_sf"/>
</dbReference>
<keyword evidence="7" id="KW-0677">Repeat</keyword>
<dbReference type="Pfam" id="PF00560">
    <property type="entry name" value="LRR_1"/>
    <property type="match status" value="4"/>
</dbReference>
<keyword evidence="3" id="KW-0723">Serine/threonine-protein kinase</keyword>
<dbReference type="SUPFAM" id="SSF52058">
    <property type="entry name" value="L domain-like"/>
    <property type="match status" value="2"/>
</dbReference>
<keyword evidence="6 13" id="KW-0732">Signal</keyword>
<evidence type="ECO:0000256" key="3">
    <source>
        <dbReference type="ARBA" id="ARBA00022527"/>
    </source>
</evidence>
<keyword evidence="12" id="KW-0325">Glycoprotein</keyword>
<feature type="signal peptide" evidence="13">
    <location>
        <begin position="1"/>
        <end position="24"/>
    </location>
</feature>
<keyword evidence="9" id="KW-0418">Kinase</keyword>
<evidence type="ECO:0000256" key="6">
    <source>
        <dbReference type="ARBA" id="ARBA00022729"/>
    </source>
</evidence>
<sequence length="559" mass="61262">MVVSLAMMPRILLCFLVVWIHVLAIAAWTNPDDSAALQSLKDYWQNVPPNWVGADPCGSSWEGVGCKNSRVVSITLSSMRLSGQLSGDIQGLSELQTLDLSYNKDLTGPLPQSIGKLTKLSNLILVGCGFSGPIPDSIGSLTRLVFLSLNSNNFIGGIPATIGYLTELYWLDLADNKLTGTIPVSSGSKPGLDMLVHTKHFHFGKNQLSGEIPARLFHSNLTLIHLLVENNKFTGKIPDTLGLVQTMEVLRLDRNLLSGSVPQNLNNLTHVQELHISNNKLNGLLPNLTGLDVLNYLDMSNNSFNASDFPSWIPNLLSLTSLVMENTVLQGPIPANLFSLYQLQTVNLRNNKLNGSLEIETTYSSQLQLIDVQRNLIESFTHKPGYPFQIMLAGNPFCNEGGDGTQNYCVKTQQTETYSTPPDNCLPTECSSNQISSPTCKCAFPYTGNLVFRAPSFSNLGNRTTYETLQKSLMLSFQNSQLPVDSVSLSNPTKNLDDYLVIHLQVFPSNQDHFNRTGVSGIGFVLSNQTFKPPSSFGPFFFIGEGYKYFDGASTGSKS</sequence>
<accession>A0ABS8URV0</accession>
<evidence type="ECO:0000259" key="14">
    <source>
        <dbReference type="Pfam" id="PF08263"/>
    </source>
</evidence>
<dbReference type="EMBL" id="JACEIK010002402">
    <property type="protein sequence ID" value="MCD9560927.1"/>
    <property type="molecule type" value="Genomic_DNA"/>
</dbReference>
<evidence type="ECO:0000256" key="12">
    <source>
        <dbReference type="ARBA" id="ARBA00023180"/>
    </source>
</evidence>
<evidence type="ECO:0000256" key="8">
    <source>
        <dbReference type="ARBA" id="ARBA00022741"/>
    </source>
</evidence>
<evidence type="ECO:0000256" key="11">
    <source>
        <dbReference type="ARBA" id="ARBA00023136"/>
    </source>
</evidence>
<evidence type="ECO:0000256" key="13">
    <source>
        <dbReference type="SAM" id="SignalP"/>
    </source>
</evidence>
<dbReference type="Gene3D" id="3.80.10.10">
    <property type="entry name" value="Ribonuclease Inhibitor"/>
    <property type="match status" value="3"/>
</dbReference>
<evidence type="ECO:0000256" key="1">
    <source>
        <dbReference type="ARBA" id="ARBA00004370"/>
    </source>
</evidence>
<keyword evidence="8" id="KW-0547">Nucleotide-binding</keyword>
<keyword evidence="10" id="KW-0067">ATP-binding</keyword>
<dbReference type="InterPro" id="IPR001611">
    <property type="entry name" value="Leu-rich_rpt"/>
</dbReference>
<reference evidence="15 16" key="1">
    <citation type="journal article" date="2021" name="BMC Genomics">
        <title>Datura genome reveals duplications of psychoactive alkaloid biosynthetic genes and high mutation rate following tissue culture.</title>
        <authorList>
            <person name="Rajewski A."/>
            <person name="Carter-House D."/>
            <person name="Stajich J."/>
            <person name="Litt A."/>
        </authorList>
    </citation>
    <scope>NUCLEOTIDE SEQUENCE [LARGE SCALE GENOMIC DNA]</scope>
    <source>
        <strain evidence="15">AR-01</strain>
    </source>
</reference>
<dbReference type="PANTHER" id="PTHR45974:SF266">
    <property type="entry name" value="LEUCINE-RICH REPEAT RECEPTOR PROTEIN KINASE HPCA1"/>
    <property type="match status" value="1"/>
</dbReference>
<evidence type="ECO:0000256" key="7">
    <source>
        <dbReference type="ARBA" id="ARBA00022737"/>
    </source>
</evidence>
<proteinExistence type="predicted"/>
<evidence type="ECO:0000256" key="10">
    <source>
        <dbReference type="ARBA" id="ARBA00022840"/>
    </source>
</evidence>
<dbReference type="Proteomes" id="UP000823775">
    <property type="component" value="Unassembled WGS sequence"/>
</dbReference>
<keyword evidence="5" id="KW-0808">Transferase</keyword>
<gene>
    <name evidence="15" type="ORF">HAX54_019790</name>
</gene>
<comment type="caution">
    <text evidence="15">The sequence shown here is derived from an EMBL/GenBank/DDBJ whole genome shotgun (WGS) entry which is preliminary data.</text>
</comment>
<evidence type="ECO:0000256" key="2">
    <source>
        <dbReference type="ARBA" id="ARBA00012513"/>
    </source>
</evidence>
<evidence type="ECO:0000313" key="16">
    <source>
        <dbReference type="Proteomes" id="UP000823775"/>
    </source>
</evidence>
<dbReference type="Pfam" id="PF08263">
    <property type="entry name" value="LRRNT_2"/>
    <property type="match status" value="1"/>
</dbReference>
<dbReference type="EC" id="2.7.11.1" evidence="2"/>